<keyword evidence="1" id="KW-1133">Transmembrane helix</keyword>
<organism evidence="2 3">
    <name type="scientific">Marinobacter gudaonensis</name>
    <dbReference type="NCBI Taxonomy" id="375760"/>
    <lineage>
        <taxon>Bacteria</taxon>
        <taxon>Pseudomonadati</taxon>
        <taxon>Pseudomonadota</taxon>
        <taxon>Gammaproteobacteria</taxon>
        <taxon>Pseudomonadales</taxon>
        <taxon>Marinobacteraceae</taxon>
        <taxon>Marinobacter</taxon>
    </lineage>
</organism>
<dbReference type="STRING" id="375760.SAMN04488073_1947"/>
<dbReference type="Proteomes" id="UP000199290">
    <property type="component" value="Unassembled WGS sequence"/>
</dbReference>
<name>A0A1I6H0Q5_9GAMM</name>
<evidence type="ECO:0000313" key="3">
    <source>
        <dbReference type="Proteomes" id="UP000199290"/>
    </source>
</evidence>
<dbReference type="EMBL" id="FOYV01000001">
    <property type="protein sequence ID" value="SFR48044.1"/>
    <property type="molecule type" value="Genomic_DNA"/>
</dbReference>
<reference evidence="3" key="1">
    <citation type="submission" date="2016-10" db="EMBL/GenBank/DDBJ databases">
        <authorList>
            <person name="Varghese N."/>
            <person name="Submissions S."/>
        </authorList>
    </citation>
    <scope>NUCLEOTIDE SEQUENCE [LARGE SCALE GENOMIC DNA]</scope>
    <source>
        <strain evidence="3">CGMCC 1.6294</strain>
    </source>
</reference>
<feature type="transmembrane region" description="Helical" evidence="1">
    <location>
        <begin position="12"/>
        <end position="31"/>
    </location>
</feature>
<proteinExistence type="predicted"/>
<keyword evidence="1" id="KW-0812">Transmembrane</keyword>
<gene>
    <name evidence="2" type="ORF">SAMN04488073_1947</name>
</gene>
<keyword evidence="3" id="KW-1185">Reference proteome</keyword>
<sequence length="160" mass="18628">MVNIDRAIYPRLWYFIAASVIFSPLVLYLWNAPQWEIWLKFFAAADLLVFYAIAHLLIPDKLITLEEDGLKFVLRGSWWFKYRGEEYYSLGSSKVLKGVMSDGAPSTYYRLEIRTDDGLRFFMGIDSSGSKKPKELEKLGLLLENATNGRLKHKKSYWTK</sequence>
<accession>A0A1I6H0Q5</accession>
<evidence type="ECO:0000313" key="2">
    <source>
        <dbReference type="EMBL" id="SFR48044.1"/>
    </source>
</evidence>
<evidence type="ECO:0000256" key="1">
    <source>
        <dbReference type="SAM" id="Phobius"/>
    </source>
</evidence>
<feature type="transmembrane region" description="Helical" evidence="1">
    <location>
        <begin position="37"/>
        <end position="58"/>
    </location>
</feature>
<keyword evidence="1" id="KW-0472">Membrane</keyword>
<protein>
    <submittedName>
        <fullName evidence="2">Uncharacterized protein</fullName>
    </submittedName>
</protein>
<dbReference type="AlphaFoldDB" id="A0A1I6H0Q5"/>